<dbReference type="STRING" id="391936.S7S_08080"/>
<organism evidence="9 10">
    <name type="scientific">Isoalcanivorax pacificus W11-5</name>
    <dbReference type="NCBI Taxonomy" id="391936"/>
    <lineage>
        <taxon>Bacteria</taxon>
        <taxon>Pseudomonadati</taxon>
        <taxon>Pseudomonadota</taxon>
        <taxon>Gammaproteobacteria</taxon>
        <taxon>Oceanospirillales</taxon>
        <taxon>Alcanivoracaceae</taxon>
        <taxon>Isoalcanivorax</taxon>
    </lineage>
</organism>
<dbReference type="InterPro" id="IPR020847">
    <property type="entry name" value="AP_endonuclease_F1_BS"/>
</dbReference>
<sequence>MKLISFNINGLRARPHQLEALVASHQPDLIGLQETKVPDELFPLETITSLGYHAYYFGQKSHYGVALVTREPLLDVQYGFPGDEPDAQRRMIIGRLNDADGQPVTVLNGYFPQGESRDHPIKFPAKQRFYADLQAYLENHHTPDDRLVIMGDFNISSRDTDIGIGENNRKRWLRDGKCSFLPEEREWFERLLGWGLRDTFREQYPDVDNQFSWFDYRSRGFEQDPPRGLRIDTLLATPPLISRLRETGIDYDIRSMEKPSDHCPVWASFHCQAG</sequence>
<evidence type="ECO:0000313" key="9">
    <source>
        <dbReference type="EMBL" id="AJD48032.1"/>
    </source>
</evidence>
<dbReference type="AlphaFoldDB" id="A0A0B4XP25"/>
<keyword evidence="6" id="KW-0464">Manganese</keyword>
<feature type="binding site" evidence="6">
    <location>
        <position position="34"/>
    </location>
    <ligand>
        <name>Mg(2+)</name>
        <dbReference type="ChEBI" id="CHEBI:18420"/>
        <label>1</label>
    </ligand>
</feature>
<dbReference type="Gene3D" id="3.60.10.10">
    <property type="entry name" value="Endonuclease/exonuclease/phosphatase"/>
    <property type="match status" value="1"/>
</dbReference>
<keyword evidence="4 6" id="KW-0460">Magnesium</keyword>
<evidence type="ECO:0000256" key="7">
    <source>
        <dbReference type="PIRSR" id="PIRSR604808-3"/>
    </source>
</evidence>
<dbReference type="Proteomes" id="UP000006764">
    <property type="component" value="Chromosome"/>
</dbReference>
<feature type="binding site" evidence="6">
    <location>
        <position position="152"/>
    </location>
    <ligand>
        <name>Mg(2+)</name>
        <dbReference type="ChEBI" id="CHEBI:18420"/>
        <label>1</label>
    </ligand>
</feature>
<dbReference type="PANTHER" id="PTHR43250:SF2">
    <property type="entry name" value="EXODEOXYRIBONUCLEASE III"/>
    <property type="match status" value="1"/>
</dbReference>
<dbReference type="Pfam" id="PF03372">
    <property type="entry name" value="Exo_endo_phos"/>
    <property type="match status" value="1"/>
</dbReference>
<dbReference type="InterPro" id="IPR036691">
    <property type="entry name" value="Endo/exonu/phosph_ase_sf"/>
</dbReference>
<dbReference type="GO" id="GO:0008311">
    <property type="term" value="F:double-stranded DNA 3'-5' DNA exonuclease activity"/>
    <property type="evidence" value="ECO:0007669"/>
    <property type="project" value="InterPro"/>
</dbReference>
<comment type="similarity">
    <text evidence="1">Belongs to the DNA repair enzymes AP/ExoA family.</text>
</comment>
<feature type="site" description="Important for catalytic activity" evidence="7">
    <location>
        <position position="232"/>
    </location>
</feature>
<feature type="site" description="Transition state stabilizer" evidence="7">
    <location>
        <position position="154"/>
    </location>
</feature>
<dbReference type="NCBIfam" id="NF008733">
    <property type="entry name" value="PRK11756.1"/>
    <property type="match status" value="1"/>
</dbReference>
<evidence type="ECO:0000256" key="2">
    <source>
        <dbReference type="ARBA" id="ARBA00022723"/>
    </source>
</evidence>
<dbReference type="GO" id="GO:0046872">
    <property type="term" value="F:metal ion binding"/>
    <property type="evidence" value="ECO:0007669"/>
    <property type="project" value="UniProtKB-KW"/>
</dbReference>
<feature type="domain" description="Endonuclease/exonuclease/phosphatase" evidence="8">
    <location>
        <begin position="4"/>
        <end position="262"/>
    </location>
</feature>
<gene>
    <name evidence="9" type="ORF">S7S_08080</name>
</gene>
<protein>
    <submittedName>
        <fullName evidence="9">Exodeoxyribonuclease III</fullName>
    </submittedName>
</protein>
<evidence type="ECO:0000256" key="6">
    <source>
        <dbReference type="PIRSR" id="PIRSR604808-2"/>
    </source>
</evidence>
<dbReference type="GO" id="GO:0006281">
    <property type="term" value="P:DNA repair"/>
    <property type="evidence" value="ECO:0007669"/>
    <property type="project" value="InterPro"/>
</dbReference>
<evidence type="ECO:0000259" key="8">
    <source>
        <dbReference type="Pfam" id="PF03372"/>
    </source>
</evidence>
<dbReference type="OrthoDB" id="9803914at2"/>
<feature type="binding site" evidence="6">
    <location>
        <position position="261"/>
    </location>
    <ligand>
        <name>Mg(2+)</name>
        <dbReference type="ChEBI" id="CHEBI:18420"/>
        <label>1</label>
    </ligand>
</feature>
<dbReference type="GO" id="GO:0004519">
    <property type="term" value="F:endonuclease activity"/>
    <property type="evidence" value="ECO:0007669"/>
    <property type="project" value="InterPro"/>
</dbReference>
<feature type="active site" description="Proton donor/acceptor" evidence="5">
    <location>
        <position position="152"/>
    </location>
</feature>
<feature type="active site" description="Proton acceptor" evidence="5">
    <location>
        <position position="262"/>
    </location>
</feature>
<dbReference type="PANTHER" id="PTHR43250">
    <property type="entry name" value="EXODEOXYRIBONUCLEASE III"/>
    <property type="match status" value="1"/>
</dbReference>
<dbReference type="NCBIfam" id="TIGR00195">
    <property type="entry name" value="exoDNase_III"/>
    <property type="match status" value="1"/>
</dbReference>
<feature type="binding site" evidence="6">
    <location>
        <position position="154"/>
    </location>
    <ligand>
        <name>Mg(2+)</name>
        <dbReference type="ChEBI" id="CHEBI:18420"/>
        <label>1</label>
    </ligand>
</feature>
<accession>A0A0B4XP25</accession>
<dbReference type="SUPFAM" id="SSF56219">
    <property type="entry name" value="DNase I-like"/>
    <property type="match status" value="1"/>
</dbReference>
<feature type="active site" evidence="5">
    <location>
        <position position="110"/>
    </location>
</feature>
<dbReference type="RefSeq" id="WP_008735874.1">
    <property type="nucleotide sequence ID" value="NZ_CP004387.1"/>
</dbReference>
<dbReference type="InterPro" id="IPR005135">
    <property type="entry name" value="Endo/exonuclease/phosphatase"/>
</dbReference>
<dbReference type="NCBIfam" id="TIGR00633">
    <property type="entry name" value="xth"/>
    <property type="match status" value="1"/>
</dbReference>
<evidence type="ECO:0000256" key="3">
    <source>
        <dbReference type="ARBA" id="ARBA00022801"/>
    </source>
</evidence>
<dbReference type="PROSITE" id="PS00726">
    <property type="entry name" value="AP_NUCLEASE_F1_1"/>
    <property type="match status" value="1"/>
</dbReference>
<dbReference type="GO" id="GO:0003677">
    <property type="term" value="F:DNA binding"/>
    <property type="evidence" value="ECO:0007669"/>
    <property type="project" value="InterPro"/>
</dbReference>
<evidence type="ECO:0000256" key="1">
    <source>
        <dbReference type="ARBA" id="ARBA00007092"/>
    </source>
</evidence>
<dbReference type="PROSITE" id="PS51435">
    <property type="entry name" value="AP_NUCLEASE_F1_4"/>
    <property type="match status" value="1"/>
</dbReference>
<dbReference type="HOGENOM" id="CLU_027539_0_3_6"/>
<dbReference type="KEGG" id="apac:S7S_08080"/>
<evidence type="ECO:0000313" key="10">
    <source>
        <dbReference type="Proteomes" id="UP000006764"/>
    </source>
</evidence>
<proteinExistence type="inferred from homology"/>
<evidence type="ECO:0000256" key="4">
    <source>
        <dbReference type="ARBA" id="ARBA00022842"/>
    </source>
</evidence>
<dbReference type="InterPro" id="IPR004808">
    <property type="entry name" value="AP_endonuc_1"/>
</dbReference>
<evidence type="ECO:0000256" key="5">
    <source>
        <dbReference type="PIRSR" id="PIRSR604808-1"/>
    </source>
</evidence>
<feature type="site" description="Interaction with DNA substrate" evidence="7">
    <location>
        <position position="262"/>
    </location>
</feature>
<dbReference type="InterPro" id="IPR037493">
    <property type="entry name" value="ExoIII-like"/>
</dbReference>
<keyword evidence="10" id="KW-1185">Reference proteome</keyword>
<keyword evidence="2 6" id="KW-0479">Metal-binding</keyword>
<reference evidence="9 10" key="1">
    <citation type="journal article" date="2012" name="J. Bacteriol.">
        <title>Genome sequence of an alkane-degrading bacterium, Alcanivorax pacificus type strain W11-5, isolated from deep sea sediment.</title>
        <authorList>
            <person name="Lai Q."/>
            <person name="Shao Z."/>
        </authorList>
    </citation>
    <scope>NUCLEOTIDE SEQUENCE [LARGE SCALE GENOMIC DNA]</scope>
    <source>
        <strain evidence="9 10">W11-5</strain>
    </source>
</reference>
<keyword evidence="3" id="KW-0378">Hydrolase</keyword>
<feature type="binding site" evidence="6">
    <location>
        <position position="7"/>
    </location>
    <ligand>
        <name>Mg(2+)</name>
        <dbReference type="ChEBI" id="CHEBI:18420"/>
        <label>1</label>
    </ligand>
</feature>
<dbReference type="EMBL" id="CP004387">
    <property type="protein sequence ID" value="AJD48032.1"/>
    <property type="molecule type" value="Genomic_DNA"/>
</dbReference>
<comment type="cofactor">
    <cofactor evidence="6">
        <name>Mg(2+)</name>
        <dbReference type="ChEBI" id="CHEBI:18420"/>
    </cofactor>
    <cofactor evidence="6">
        <name>Mn(2+)</name>
        <dbReference type="ChEBI" id="CHEBI:29035"/>
    </cofactor>
    <text evidence="6">Probably binds two magnesium or manganese ions per subunit.</text>
</comment>
<feature type="binding site" evidence="6">
    <location>
        <position position="262"/>
    </location>
    <ligand>
        <name>Mg(2+)</name>
        <dbReference type="ChEBI" id="CHEBI:18420"/>
        <label>1</label>
    </ligand>
</feature>
<name>A0A0B4XP25_9GAMM</name>
<dbReference type="CDD" id="cd09086">
    <property type="entry name" value="ExoIII-like_AP-endo"/>
    <property type="match status" value="1"/>
</dbReference>